<dbReference type="Gene3D" id="1.10.3720.10">
    <property type="entry name" value="MetI-like"/>
    <property type="match status" value="1"/>
</dbReference>
<keyword evidence="4" id="KW-1003">Cell membrane</keyword>
<feature type="transmembrane region" description="Helical" evidence="8">
    <location>
        <begin position="43"/>
        <end position="64"/>
    </location>
</feature>
<protein>
    <recommendedName>
        <fullName evidence="10">ABC transmembrane type-1 domain-containing protein</fullName>
    </recommendedName>
</protein>
<keyword evidence="3 8" id="KW-0813">Transport</keyword>
<reference evidence="11 12" key="1">
    <citation type="submission" date="2018-08" db="EMBL/GenBank/DDBJ databases">
        <title>Recombination of ecologically and evolutionarily significant loci maintains genetic cohesion in the Pseudomonas syringae species complex.</title>
        <authorList>
            <person name="Dillon M."/>
            <person name="Thakur S."/>
            <person name="Almeida R.N.D."/>
            <person name="Weir B.S."/>
            <person name="Guttman D.S."/>
        </authorList>
    </citation>
    <scope>NUCLEOTIDE SEQUENCE [LARGE SCALE GENOMIC DNA]</scope>
    <source>
        <strain evidence="11 12">ICMP 3555</strain>
    </source>
</reference>
<comment type="subcellular location">
    <subcellularLocation>
        <location evidence="1 8">Cell membrane</location>
        <topology evidence="1 8">Multi-pass membrane protein</topology>
    </subcellularLocation>
</comment>
<dbReference type="InterPro" id="IPR035906">
    <property type="entry name" value="MetI-like_sf"/>
</dbReference>
<dbReference type="Proteomes" id="UP000276587">
    <property type="component" value="Unassembled WGS sequence"/>
</dbReference>
<keyword evidence="6 8" id="KW-1133">Transmembrane helix</keyword>
<comment type="similarity">
    <text evidence="2">Belongs to the binding-protein-dependent transport system permease family. CysTW subfamily.</text>
</comment>
<feature type="compositionally biased region" description="Gly residues" evidence="9">
    <location>
        <begin position="1"/>
        <end position="12"/>
    </location>
</feature>
<feature type="domain" description="ABC transmembrane type-1" evidence="10">
    <location>
        <begin position="94"/>
        <end position="290"/>
    </location>
</feature>
<evidence type="ECO:0000256" key="9">
    <source>
        <dbReference type="SAM" id="MobiDB-lite"/>
    </source>
</evidence>
<evidence type="ECO:0000259" key="10">
    <source>
        <dbReference type="PROSITE" id="PS50928"/>
    </source>
</evidence>
<evidence type="ECO:0000256" key="4">
    <source>
        <dbReference type="ARBA" id="ARBA00022475"/>
    </source>
</evidence>
<feature type="region of interest" description="Disordered" evidence="9">
    <location>
        <begin position="1"/>
        <end position="33"/>
    </location>
</feature>
<feature type="transmembrane region" description="Helical" evidence="8">
    <location>
        <begin position="213"/>
        <end position="236"/>
    </location>
</feature>
<dbReference type="InterPro" id="IPR051789">
    <property type="entry name" value="Bact_Polyamine_Transport"/>
</dbReference>
<keyword evidence="7 8" id="KW-0472">Membrane</keyword>
<feature type="transmembrane region" description="Helical" evidence="8">
    <location>
        <begin position="170"/>
        <end position="192"/>
    </location>
</feature>
<dbReference type="SUPFAM" id="SSF161098">
    <property type="entry name" value="MetI-like"/>
    <property type="match status" value="1"/>
</dbReference>
<dbReference type="InterPro" id="IPR000515">
    <property type="entry name" value="MetI-like"/>
</dbReference>
<gene>
    <name evidence="11" type="ORF">ALQ29_05170</name>
</gene>
<dbReference type="PROSITE" id="PS50928">
    <property type="entry name" value="ABC_TM1"/>
    <property type="match status" value="1"/>
</dbReference>
<accession>A0A3M4B785</accession>
<comment type="caution">
    <text evidence="11">The sequence shown here is derived from an EMBL/GenBank/DDBJ whole genome shotgun (WGS) entry which is preliminary data.</text>
</comment>
<feature type="transmembrane region" description="Helical" evidence="8">
    <location>
        <begin position="131"/>
        <end position="158"/>
    </location>
</feature>
<evidence type="ECO:0000256" key="1">
    <source>
        <dbReference type="ARBA" id="ARBA00004651"/>
    </source>
</evidence>
<dbReference type="CDD" id="cd06261">
    <property type="entry name" value="TM_PBP2"/>
    <property type="match status" value="1"/>
</dbReference>
<organism evidence="11 12">
    <name type="scientific">Pseudomonas marginalis pv. marginalis</name>
    <dbReference type="NCBI Taxonomy" id="97473"/>
    <lineage>
        <taxon>Bacteria</taxon>
        <taxon>Pseudomonadati</taxon>
        <taxon>Pseudomonadota</taxon>
        <taxon>Gammaproteobacteria</taxon>
        <taxon>Pseudomonadales</taxon>
        <taxon>Pseudomonadaceae</taxon>
        <taxon>Pseudomonas</taxon>
    </lineage>
</organism>
<dbReference type="AlphaFoldDB" id="A0A3M4B785"/>
<evidence type="ECO:0000256" key="6">
    <source>
        <dbReference type="ARBA" id="ARBA00022989"/>
    </source>
</evidence>
<evidence type="ECO:0000313" key="11">
    <source>
        <dbReference type="EMBL" id="RMP15008.1"/>
    </source>
</evidence>
<dbReference type="PANTHER" id="PTHR43848">
    <property type="entry name" value="PUTRESCINE TRANSPORT SYSTEM PERMEASE PROTEIN POTI"/>
    <property type="match status" value="1"/>
</dbReference>
<evidence type="ECO:0000256" key="2">
    <source>
        <dbReference type="ARBA" id="ARBA00007069"/>
    </source>
</evidence>
<keyword evidence="5 8" id="KW-0812">Transmembrane</keyword>
<name>A0A3M4B785_PSEMA</name>
<proteinExistence type="inferred from homology"/>
<evidence type="ECO:0000256" key="3">
    <source>
        <dbReference type="ARBA" id="ARBA00022448"/>
    </source>
</evidence>
<evidence type="ECO:0000256" key="5">
    <source>
        <dbReference type="ARBA" id="ARBA00022692"/>
    </source>
</evidence>
<evidence type="ECO:0000256" key="7">
    <source>
        <dbReference type="ARBA" id="ARBA00023136"/>
    </source>
</evidence>
<dbReference type="Pfam" id="PF00528">
    <property type="entry name" value="BPD_transp_1"/>
    <property type="match status" value="1"/>
</dbReference>
<dbReference type="PANTHER" id="PTHR43848:SF2">
    <property type="entry name" value="PUTRESCINE TRANSPORT SYSTEM PERMEASE PROTEIN POTI"/>
    <property type="match status" value="1"/>
</dbReference>
<evidence type="ECO:0000313" key="12">
    <source>
        <dbReference type="Proteomes" id="UP000276587"/>
    </source>
</evidence>
<dbReference type="EMBL" id="RBQF01000018">
    <property type="protein sequence ID" value="RMP15008.1"/>
    <property type="molecule type" value="Genomic_DNA"/>
</dbReference>
<feature type="transmembrane region" description="Helical" evidence="8">
    <location>
        <begin position="271"/>
        <end position="292"/>
    </location>
</feature>
<feature type="transmembrane region" description="Helical" evidence="8">
    <location>
        <begin position="100"/>
        <end position="119"/>
    </location>
</feature>
<dbReference type="GO" id="GO:0055085">
    <property type="term" value="P:transmembrane transport"/>
    <property type="evidence" value="ECO:0007669"/>
    <property type="project" value="InterPro"/>
</dbReference>
<keyword evidence="12" id="KW-1185">Reference proteome</keyword>
<sequence>MAGGVCPGGGDAGDPDRADHPVQPQPSQRVGGQDMKRFSFSSFMLVAGLLFIYLPMLILVIYSFNESKLVTVWGGWSIKWYVGLLDNTQLMGSVARSLEIACYTAVAAVALGTLAAFVLTRISQFKGRTLFGGLVTAPLVMPEVITGLSLLLLFVAMAQMIGWPQERGIVTIWIAHTTFCAAYVAVVVSARLRELDLSIEEAAMDLGARPWKVFFLITIPMIAPSLAAGGMMSFALSLDDLVLASFVSGPGSTTLPMEVFSAVRLGVKPEINAVASLILLAVSLVTFLVWFFSRRAEEMRKKAIQQAIEEAAADGWQQPDKRRAPAPV</sequence>
<evidence type="ECO:0000256" key="8">
    <source>
        <dbReference type="RuleBase" id="RU363032"/>
    </source>
</evidence>
<dbReference type="GO" id="GO:0005886">
    <property type="term" value="C:plasma membrane"/>
    <property type="evidence" value="ECO:0007669"/>
    <property type="project" value="UniProtKB-SubCell"/>
</dbReference>